<proteinExistence type="inferred from homology"/>
<dbReference type="NCBIfam" id="NF005863">
    <property type="entry name" value="PRK07798.1"/>
    <property type="match status" value="1"/>
</dbReference>
<keyword evidence="10" id="KW-1185">Reference proteome</keyword>
<evidence type="ECO:0000313" key="10">
    <source>
        <dbReference type="Proteomes" id="UP000546642"/>
    </source>
</evidence>
<gene>
    <name evidence="9" type="ORF">HNR23_000277</name>
</gene>
<dbReference type="Pfam" id="PF00501">
    <property type="entry name" value="AMP-binding"/>
    <property type="match status" value="1"/>
</dbReference>
<keyword evidence="3" id="KW-0479">Metal-binding</keyword>
<keyword evidence="2" id="KW-0349">Heme</keyword>
<name>A0A7W9YDN8_9ACTN</name>
<dbReference type="GO" id="GO:0036199">
    <property type="term" value="F:cholest-4-en-3-one 26-monooxygenase activity"/>
    <property type="evidence" value="ECO:0007669"/>
    <property type="project" value="TreeGrafter"/>
</dbReference>
<evidence type="ECO:0000256" key="1">
    <source>
        <dbReference type="ARBA" id="ARBA00010617"/>
    </source>
</evidence>
<dbReference type="FunFam" id="1.10.630.10:FF:000018">
    <property type="entry name" value="Cytochrome P450 monooxygenase"/>
    <property type="match status" value="1"/>
</dbReference>
<evidence type="ECO:0000256" key="3">
    <source>
        <dbReference type="ARBA" id="ARBA00022723"/>
    </source>
</evidence>
<dbReference type="InterPro" id="IPR045851">
    <property type="entry name" value="AMP-bd_C_sf"/>
</dbReference>
<dbReference type="Gene3D" id="1.10.630.10">
    <property type="entry name" value="Cytochrome P450"/>
    <property type="match status" value="1"/>
</dbReference>
<evidence type="ECO:0000256" key="2">
    <source>
        <dbReference type="ARBA" id="ARBA00022617"/>
    </source>
</evidence>
<dbReference type="Gene3D" id="3.40.50.980">
    <property type="match status" value="2"/>
</dbReference>
<evidence type="ECO:0000259" key="7">
    <source>
        <dbReference type="Pfam" id="PF00501"/>
    </source>
</evidence>
<dbReference type="Gene3D" id="3.30.300.30">
    <property type="match status" value="1"/>
</dbReference>
<dbReference type="PRINTS" id="PR00359">
    <property type="entry name" value="BP450"/>
</dbReference>
<dbReference type="InterPro" id="IPR036396">
    <property type="entry name" value="Cyt_P450_sf"/>
</dbReference>
<dbReference type="PANTHER" id="PTHR46696:SF4">
    <property type="entry name" value="BIOTIN BIOSYNTHESIS CYTOCHROME P450"/>
    <property type="match status" value="1"/>
</dbReference>
<organism evidence="9 10">
    <name type="scientific">Nocardiopsis mwathae</name>
    <dbReference type="NCBI Taxonomy" id="1472723"/>
    <lineage>
        <taxon>Bacteria</taxon>
        <taxon>Bacillati</taxon>
        <taxon>Actinomycetota</taxon>
        <taxon>Actinomycetes</taxon>
        <taxon>Streptosporangiales</taxon>
        <taxon>Nocardiopsidaceae</taxon>
        <taxon>Nocardiopsis</taxon>
    </lineage>
</organism>
<dbReference type="Gene3D" id="2.30.38.10">
    <property type="entry name" value="Luciferase, Domain 3"/>
    <property type="match status" value="1"/>
</dbReference>
<dbReference type="InterPro" id="IPR001128">
    <property type="entry name" value="Cyt_P450"/>
</dbReference>
<reference evidence="9 10" key="1">
    <citation type="submission" date="2020-08" db="EMBL/GenBank/DDBJ databases">
        <title>Sequencing the genomes of 1000 actinobacteria strains.</title>
        <authorList>
            <person name="Klenk H.-P."/>
        </authorList>
    </citation>
    <scope>NUCLEOTIDE SEQUENCE [LARGE SCALE GENOMIC DNA]</scope>
    <source>
        <strain evidence="9 10">DSM 46659</strain>
    </source>
</reference>
<dbReference type="CDD" id="cd11033">
    <property type="entry name" value="CYP142-like"/>
    <property type="match status" value="1"/>
</dbReference>
<dbReference type="PROSITE" id="PS00455">
    <property type="entry name" value="AMP_BINDING"/>
    <property type="match status" value="1"/>
</dbReference>
<dbReference type="Pfam" id="PF00067">
    <property type="entry name" value="p450"/>
    <property type="match status" value="1"/>
</dbReference>
<dbReference type="InterPro" id="IPR025110">
    <property type="entry name" value="AMP-bd_C"/>
</dbReference>
<dbReference type="Proteomes" id="UP000546642">
    <property type="component" value="Unassembled WGS sequence"/>
</dbReference>
<dbReference type="InterPro" id="IPR000873">
    <property type="entry name" value="AMP-dep_synth/lig_dom"/>
</dbReference>
<accession>A0A7W9YDN8</accession>
<evidence type="ECO:0000256" key="6">
    <source>
        <dbReference type="ARBA" id="ARBA00023033"/>
    </source>
</evidence>
<dbReference type="InterPro" id="IPR002397">
    <property type="entry name" value="Cyt_P450_B"/>
</dbReference>
<dbReference type="Pfam" id="PF13193">
    <property type="entry name" value="AMP-binding_C"/>
    <property type="match status" value="1"/>
</dbReference>
<dbReference type="GO" id="GO:0008395">
    <property type="term" value="F:steroid hydroxylase activity"/>
    <property type="evidence" value="ECO:0007669"/>
    <property type="project" value="TreeGrafter"/>
</dbReference>
<dbReference type="SUPFAM" id="SSF48264">
    <property type="entry name" value="Cytochrome P450"/>
    <property type="match status" value="1"/>
</dbReference>
<dbReference type="EMBL" id="JACHDS010000001">
    <property type="protein sequence ID" value="MBB6170217.1"/>
    <property type="molecule type" value="Genomic_DNA"/>
</dbReference>
<evidence type="ECO:0000256" key="4">
    <source>
        <dbReference type="ARBA" id="ARBA00023002"/>
    </source>
</evidence>
<feature type="domain" description="AMP-binding enzyme C-terminal" evidence="8">
    <location>
        <begin position="441"/>
        <end position="514"/>
    </location>
</feature>
<keyword evidence="4" id="KW-0560">Oxidoreductase</keyword>
<protein>
    <submittedName>
        <fullName evidence="9">Cytochrome P450</fullName>
    </submittedName>
</protein>
<evidence type="ECO:0000313" key="9">
    <source>
        <dbReference type="EMBL" id="MBB6170217.1"/>
    </source>
</evidence>
<dbReference type="GO" id="GO:0005506">
    <property type="term" value="F:iron ion binding"/>
    <property type="evidence" value="ECO:0007669"/>
    <property type="project" value="InterPro"/>
</dbReference>
<feature type="domain" description="AMP-dependent synthetase/ligase" evidence="7">
    <location>
        <begin position="9"/>
        <end position="378"/>
    </location>
</feature>
<dbReference type="AlphaFoldDB" id="A0A7W9YDN8"/>
<dbReference type="SUPFAM" id="SSF56801">
    <property type="entry name" value="Acetyl-CoA synthetase-like"/>
    <property type="match status" value="1"/>
</dbReference>
<dbReference type="GO" id="GO:0020037">
    <property type="term" value="F:heme binding"/>
    <property type="evidence" value="ECO:0007669"/>
    <property type="project" value="InterPro"/>
</dbReference>
<evidence type="ECO:0000256" key="5">
    <source>
        <dbReference type="ARBA" id="ARBA00023004"/>
    </source>
</evidence>
<keyword evidence="6" id="KW-0503">Monooxygenase</keyword>
<dbReference type="GO" id="GO:0006707">
    <property type="term" value="P:cholesterol catabolic process"/>
    <property type="evidence" value="ECO:0007669"/>
    <property type="project" value="TreeGrafter"/>
</dbReference>
<keyword evidence="5" id="KW-0408">Iron</keyword>
<comment type="caution">
    <text evidence="9">The sequence shown here is derived from an EMBL/GenBank/DDBJ whole genome shotgun (WGS) entry which is preliminary data.</text>
</comment>
<sequence>MHFNLADLFERVADRIGDRTALVCGDDRRSYAELEARANRLAHHLTAAGIGPGDHVGMQLYNGTAYVESLLAVLKIRAVPVNVNYRYVADELRYLYDDADLAALVYDAGFADRVAAVLPGAPRLRHLVAVGGPPLDAAEHAASVGYEDALSAHTPRRDFPERSGDDLYIIYTGGTTGLPKGVMWRQEDLFFSGHGGGNPGGAPVATPGELVEKATSGGGAVIMPAAPLMHGAAQFATFICMWTGGTVVLVPRFDADAVLRAIERERVLTINLVGDAMAAPLADALAAGGHDVSSLLIVSSSGAILSGSVRARLAELLPGRAIMDNFGSTEAGLVAWGVDGATPETGLRYRFDDDRTTVLGPDLRPVAPGSGDIGQVARSGRVPLGYYKDPAKTAATFVEADGVRYTLTGDMATVGADGTVTVLGRGSVCINTGGEKVFPEEVEAVLKGHPRVADAVVVGVEDARFGQRVAAVVSAPGGVAEADLDAFVRDRIAGYKAPRTYRFVPEVRRSPSGKADYRWAREVASDRAAPPLLAGFDATDPDLIAERIPHEEFAALRATRSVHWNPQPRSCGFDDGGLWILSRHADVRAASIDTDLYSSHAKTAIVRFYERMTEDGFEVQRRNLLINLDPPQHTKLRKIVQRGFTPRAIGALEDALRSRARRIAADAATRDTGDFVAEVATELPLQAIAELIGVAQEDRARLFDWSNGMLGYDDPEYTVDPAAAAAEILGFAMALAGERRERPRGDIVSELVHADVDGRGLSDDEFGFFVILLAVAGNETTRNAITHGMLAFLDHPEQWELYRRERPRTAADEIVRWATPVIAFQRTATADTEIGGQAIRRGQRVGLYYSSANFDEEVFEDPFAFDITRDPNPHLGFGGTGAHYCLGANLARLEIGLIFDAIADHLPDIRQAGPPQRFRSSWINGIKHLPVRYR</sequence>
<comment type="similarity">
    <text evidence="1">Belongs to the cytochrome P450 family.</text>
</comment>
<dbReference type="InterPro" id="IPR020845">
    <property type="entry name" value="AMP-binding_CS"/>
</dbReference>
<dbReference type="PANTHER" id="PTHR46696">
    <property type="entry name" value="P450, PUTATIVE (EUROFUNG)-RELATED"/>
    <property type="match status" value="1"/>
</dbReference>
<evidence type="ECO:0000259" key="8">
    <source>
        <dbReference type="Pfam" id="PF13193"/>
    </source>
</evidence>